<dbReference type="PROSITE" id="PS50110">
    <property type="entry name" value="RESPONSE_REGULATORY"/>
    <property type="match status" value="1"/>
</dbReference>
<dbReference type="InterPro" id="IPR005467">
    <property type="entry name" value="His_kinase_dom"/>
</dbReference>
<comment type="catalytic activity">
    <reaction evidence="1">
        <text>ATP + protein L-histidine = ADP + protein N-phospho-L-histidine.</text>
        <dbReference type="EC" id="2.7.13.3"/>
    </reaction>
</comment>
<dbReference type="InterPro" id="IPR050736">
    <property type="entry name" value="Sensor_HK_Regulatory"/>
</dbReference>
<dbReference type="EMBL" id="LIUF01000013">
    <property type="protein sequence ID" value="KOX91350.1"/>
    <property type="molecule type" value="Genomic_DNA"/>
</dbReference>
<dbReference type="SUPFAM" id="SSF52172">
    <property type="entry name" value="CheY-like"/>
    <property type="match status" value="1"/>
</dbReference>
<keyword evidence="12" id="KW-1185">Reference proteome</keyword>
<evidence type="ECO:0000313" key="12">
    <source>
        <dbReference type="Proteomes" id="UP000037729"/>
    </source>
</evidence>
<feature type="domain" description="Response regulatory" evidence="9">
    <location>
        <begin position="8"/>
        <end position="123"/>
    </location>
</feature>
<dbReference type="Gene3D" id="1.10.287.130">
    <property type="match status" value="1"/>
</dbReference>
<organism evidence="11 12">
    <name type="scientific">Haloarcula rubripromontorii</name>
    <dbReference type="NCBI Taxonomy" id="1705562"/>
    <lineage>
        <taxon>Archaea</taxon>
        <taxon>Methanobacteriati</taxon>
        <taxon>Methanobacteriota</taxon>
        <taxon>Stenosarchaea group</taxon>
        <taxon>Halobacteria</taxon>
        <taxon>Halobacteriales</taxon>
        <taxon>Haloarculaceae</taxon>
        <taxon>Haloarcula</taxon>
    </lineage>
</organism>
<dbReference type="InterPro" id="IPR000014">
    <property type="entry name" value="PAS"/>
</dbReference>
<dbReference type="NCBIfam" id="TIGR00229">
    <property type="entry name" value="sensory_box"/>
    <property type="match status" value="1"/>
</dbReference>
<sequence length="461" mass="50178">MTAETNIRTLVVDDSDFFAEMTADTLTQQHDIESVAANSAMEALERLDGGGFDCVVSDYEMPEMDGLELLEAIRETNPSIPFILLTGRGDEETASAAIAAGVADYLLKLEVVEDKQYGRLANRIENVVSQERTRKKFESLVSDSPDGIVHLTTDGTILSANPSMARRLGGDPDTLVGKQLSDVMDSEAATQRLEAGKSTVKNGTATRSEDAVGGRHYHNQYIPVDSHRKADTFQLVSRDITERVERQRELERQNERLEEFASVVSHDLRNPLNVAQGAVDLLEEPADSEEAELVAKIDRSLDRMGCIIEDVLTLARQGQTVSDPQETELSTLASTAWTWIEAEQASMSVEASTELNADSGRVQDLLANLFRNAIEHNDGDVEIEVGLLESDDGFYIADNGEGVEGDAEDVFEMGYSSTTDGTGFGLAIVEQVAEAHGWEVSLAESDSGGARFEVAGVELHD</sequence>
<name>A0A0N0BMQ7_9EURY</name>
<dbReference type="PANTHER" id="PTHR43711">
    <property type="entry name" value="TWO-COMPONENT HISTIDINE KINASE"/>
    <property type="match status" value="1"/>
</dbReference>
<dbReference type="CDD" id="cd00082">
    <property type="entry name" value="HisKA"/>
    <property type="match status" value="1"/>
</dbReference>
<dbReference type="InterPro" id="IPR003661">
    <property type="entry name" value="HisK_dim/P_dom"/>
</dbReference>
<dbReference type="AlphaFoldDB" id="A0A0N0BMQ7"/>
<dbReference type="CDD" id="cd00156">
    <property type="entry name" value="REC"/>
    <property type="match status" value="1"/>
</dbReference>
<comment type="caution">
    <text evidence="11">The sequence shown here is derived from an EMBL/GenBank/DDBJ whole genome shotgun (WGS) entry which is preliminary data.</text>
</comment>
<evidence type="ECO:0000259" key="9">
    <source>
        <dbReference type="PROSITE" id="PS50110"/>
    </source>
</evidence>
<dbReference type="Pfam" id="PF00072">
    <property type="entry name" value="Response_reg"/>
    <property type="match status" value="1"/>
</dbReference>
<dbReference type="Gene3D" id="3.30.565.10">
    <property type="entry name" value="Histidine kinase-like ATPase, C-terminal domain"/>
    <property type="match status" value="1"/>
</dbReference>
<dbReference type="STRING" id="1705562.AMS69_19210"/>
<dbReference type="PROSITE" id="PS50109">
    <property type="entry name" value="HIS_KIN"/>
    <property type="match status" value="1"/>
</dbReference>
<feature type="domain" description="Histidine kinase" evidence="8">
    <location>
        <begin position="263"/>
        <end position="454"/>
    </location>
</feature>
<dbReference type="Pfam" id="PF08448">
    <property type="entry name" value="PAS_4"/>
    <property type="match status" value="1"/>
</dbReference>
<dbReference type="EC" id="2.7.13.3" evidence="2"/>
<evidence type="ECO:0000313" key="11">
    <source>
        <dbReference type="EMBL" id="KOX91350.1"/>
    </source>
</evidence>
<reference evidence="11 12" key="1">
    <citation type="submission" date="2015-08" db="EMBL/GenBank/DDBJ databases">
        <title>Genomes of Isolates from Cabo Rojo, PR.</title>
        <authorList>
            <person name="Sanchez-Nieves R.L."/>
            <person name="Montalvo-Rodriguez R."/>
        </authorList>
    </citation>
    <scope>NUCLEOTIDE SEQUENCE [LARGE SCALE GENOMIC DNA]</scope>
    <source>
        <strain evidence="11 12">SL3</strain>
    </source>
</reference>
<keyword evidence="4" id="KW-0418">Kinase</keyword>
<dbReference type="PATRIC" id="fig|1705562.3.peg.682"/>
<protein>
    <recommendedName>
        <fullName evidence="2">histidine kinase</fullName>
        <ecNumber evidence="2">2.7.13.3</ecNumber>
    </recommendedName>
</protein>
<feature type="region of interest" description="Disordered" evidence="7">
    <location>
        <begin position="193"/>
        <end position="216"/>
    </location>
</feature>
<dbReference type="OrthoDB" id="8127at2157"/>
<dbReference type="SMART" id="SM00091">
    <property type="entry name" value="PAS"/>
    <property type="match status" value="1"/>
</dbReference>
<dbReference type="SMART" id="SM00387">
    <property type="entry name" value="HATPase_c"/>
    <property type="match status" value="1"/>
</dbReference>
<dbReference type="SMART" id="SM00388">
    <property type="entry name" value="HisKA"/>
    <property type="match status" value="1"/>
</dbReference>
<evidence type="ECO:0000256" key="5">
    <source>
        <dbReference type="ARBA" id="ARBA00023012"/>
    </source>
</evidence>
<dbReference type="InterPro" id="IPR011006">
    <property type="entry name" value="CheY-like_superfamily"/>
</dbReference>
<dbReference type="GO" id="GO:0000155">
    <property type="term" value="F:phosphorelay sensor kinase activity"/>
    <property type="evidence" value="ECO:0007669"/>
    <property type="project" value="InterPro"/>
</dbReference>
<keyword evidence="6" id="KW-0597">Phosphoprotein</keyword>
<dbReference type="RefSeq" id="WP_053969639.1">
    <property type="nucleotide sequence ID" value="NZ_JAWJXX010000009.1"/>
</dbReference>
<dbReference type="InterPro" id="IPR003594">
    <property type="entry name" value="HATPase_dom"/>
</dbReference>
<dbReference type="InterPro" id="IPR013656">
    <property type="entry name" value="PAS_4"/>
</dbReference>
<evidence type="ECO:0000256" key="2">
    <source>
        <dbReference type="ARBA" id="ARBA00012438"/>
    </source>
</evidence>
<evidence type="ECO:0000256" key="6">
    <source>
        <dbReference type="PROSITE-ProRule" id="PRU00169"/>
    </source>
</evidence>
<dbReference type="SUPFAM" id="SSF47384">
    <property type="entry name" value="Homodimeric domain of signal transducing histidine kinase"/>
    <property type="match status" value="1"/>
</dbReference>
<dbReference type="SUPFAM" id="SSF55785">
    <property type="entry name" value="PYP-like sensor domain (PAS domain)"/>
    <property type="match status" value="1"/>
</dbReference>
<dbReference type="SMART" id="SM00448">
    <property type="entry name" value="REC"/>
    <property type="match status" value="1"/>
</dbReference>
<keyword evidence="5" id="KW-0902">Two-component regulatory system</keyword>
<dbReference type="CDD" id="cd00130">
    <property type="entry name" value="PAS"/>
    <property type="match status" value="1"/>
</dbReference>
<dbReference type="PROSITE" id="PS50112">
    <property type="entry name" value="PAS"/>
    <property type="match status" value="1"/>
</dbReference>
<feature type="domain" description="PAS" evidence="10">
    <location>
        <begin position="133"/>
        <end position="203"/>
    </location>
</feature>
<proteinExistence type="predicted"/>
<gene>
    <name evidence="11" type="ORF">AMS69_19210</name>
</gene>
<accession>A0A0N0BMQ7</accession>
<evidence type="ECO:0000256" key="3">
    <source>
        <dbReference type="ARBA" id="ARBA00022679"/>
    </source>
</evidence>
<evidence type="ECO:0000256" key="1">
    <source>
        <dbReference type="ARBA" id="ARBA00000085"/>
    </source>
</evidence>
<evidence type="ECO:0000259" key="10">
    <source>
        <dbReference type="PROSITE" id="PS50112"/>
    </source>
</evidence>
<dbReference type="InterPro" id="IPR036097">
    <property type="entry name" value="HisK_dim/P_sf"/>
</dbReference>
<dbReference type="SUPFAM" id="SSF55874">
    <property type="entry name" value="ATPase domain of HSP90 chaperone/DNA topoisomerase II/histidine kinase"/>
    <property type="match status" value="1"/>
</dbReference>
<dbReference type="Pfam" id="PF00512">
    <property type="entry name" value="HisKA"/>
    <property type="match status" value="1"/>
</dbReference>
<dbReference type="InterPro" id="IPR035965">
    <property type="entry name" value="PAS-like_dom_sf"/>
</dbReference>
<dbReference type="Pfam" id="PF02518">
    <property type="entry name" value="HATPase_c"/>
    <property type="match status" value="1"/>
</dbReference>
<evidence type="ECO:0000256" key="7">
    <source>
        <dbReference type="SAM" id="MobiDB-lite"/>
    </source>
</evidence>
<dbReference type="Proteomes" id="UP000037729">
    <property type="component" value="Unassembled WGS sequence"/>
</dbReference>
<evidence type="ECO:0000259" key="8">
    <source>
        <dbReference type="PROSITE" id="PS50109"/>
    </source>
</evidence>
<dbReference type="InterPro" id="IPR036890">
    <property type="entry name" value="HATPase_C_sf"/>
</dbReference>
<dbReference type="InterPro" id="IPR001789">
    <property type="entry name" value="Sig_transdc_resp-reg_receiver"/>
</dbReference>
<dbReference type="Gene3D" id="3.30.450.20">
    <property type="entry name" value="PAS domain"/>
    <property type="match status" value="1"/>
</dbReference>
<feature type="modified residue" description="4-aspartylphosphate" evidence="6">
    <location>
        <position position="58"/>
    </location>
</feature>
<dbReference type="Gene3D" id="3.40.50.2300">
    <property type="match status" value="1"/>
</dbReference>
<dbReference type="PANTHER" id="PTHR43711:SF1">
    <property type="entry name" value="HISTIDINE KINASE 1"/>
    <property type="match status" value="1"/>
</dbReference>
<evidence type="ECO:0000256" key="4">
    <source>
        <dbReference type="ARBA" id="ARBA00022777"/>
    </source>
</evidence>
<keyword evidence="3" id="KW-0808">Transferase</keyword>